<dbReference type="Proteomes" id="UP000242765">
    <property type="component" value="Unassembled WGS sequence"/>
</dbReference>
<proteinExistence type="predicted"/>
<protein>
    <recommendedName>
        <fullName evidence="1">Antitoxin SocA-like Panacea domain-containing protein</fullName>
    </recommendedName>
</protein>
<gene>
    <name evidence="2" type="ORF">B9T28_06500</name>
</gene>
<comment type="caution">
    <text evidence="2">The sequence shown here is derived from an EMBL/GenBank/DDBJ whole genome shotgun (WGS) entry which is preliminary data.</text>
</comment>
<dbReference type="EMBL" id="NEGB01000003">
    <property type="protein sequence ID" value="OTG65846.1"/>
    <property type="molecule type" value="Genomic_DNA"/>
</dbReference>
<evidence type="ECO:0000313" key="3">
    <source>
        <dbReference type="Proteomes" id="UP000242765"/>
    </source>
</evidence>
<accession>A0A1Y3CJP4</accession>
<dbReference type="Pfam" id="PF13274">
    <property type="entry name" value="SocA_Panacea"/>
    <property type="match status" value="1"/>
</dbReference>
<feature type="domain" description="Antitoxin SocA-like Panacea" evidence="1">
    <location>
        <begin position="33"/>
        <end position="146"/>
    </location>
</feature>
<evidence type="ECO:0000259" key="1">
    <source>
        <dbReference type="Pfam" id="PF13274"/>
    </source>
</evidence>
<dbReference type="AlphaFoldDB" id="A0A1Y3CJP4"/>
<keyword evidence="3" id="KW-1185">Reference proteome</keyword>
<dbReference type="RefSeq" id="WP_086203154.1">
    <property type="nucleotide sequence ID" value="NZ_NEGB01000003.1"/>
</dbReference>
<reference evidence="2 3" key="1">
    <citation type="submission" date="2017-04" db="EMBL/GenBank/DDBJ databases">
        <title>High diversity of culturable Acinetobacter species in natural soil and water ecosystems.</title>
        <authorList>
            <person name="Nemec A."/>
            <person name="Radolfova-Krizova L."/>
        </authorList>
    </citation>
    <scope>NUCLEOTIDE SEQUENCE [LARGE SCALE GENOMIC DNA]</scope>
    <source>
        <strain evidence="2 3">ANC 4999</strain>
    </source>
</reference>
<sequence>MNKKITAMDIANYIVELVNNNAAMKGILTPIKLQKILYYVYVNCLVNRNEKLFEQPIEKWKFGPVVSCVYHNFKMFGTGHIDSTISTFELSDQENGGFSFKEIKFNLNILALKPEVQEEIHSTVKALINEKPFDLVEKTHKEDPWKLLESRILAGERGLVYTDQEIKDHFVNKY</sequence>
<dbReference type="STRING" id="1977882.B9T28_06500"/>
<name>A0A1Y3CJP4_9GAMM</name>
<dbReference type="OrthoDB" id="9799173at2"/>
<dbReference type="InterPro" id="IPR025272">
    <property type="entry name" value="SocA_Panacea"/>
</dbReference>
<organism evidence="2 3">
    <name type="scientific">Acinetobacter silvestris</name>
    <dbReference type="NCBI Taxonomy" id="1977882"/>
    <lineage>
        <taxon>Bacteria</taxon>
        <taxon>Pseudomonadati</taxon>
        <taxon>Pseudomonadota</taxon>
        <taxon>Gammaproteobacteria</taxon>
        <taxon>Moraxellales</taxon>
        <taxon>Moraxellaceae</taxon>
        <taxon>Acinetobacter</taxon>
    </lineage>
</organism>
<evidence type="ECO:0000313" key="2">
    <source>
        <dbReference type="EMBL" id="OTG65846.1"/>
    </source>
</evidence>